<name>A0AA42HTR2_9BURK</name>
<sequence length="166" mass="18360">MTQRATFAAHIHVEGFDQFHRDAFDRRKVRAAFRKAGQLVRQRAQLNLGLSGAGSNYPRRITGVLRDSINARVSRSGFMVKVMPDKTAGMAEYYPAYLHYGVKQGSRVKGTGGKRRAKGERQSLIAARKAGGWRIAPRANYIADALEDEDARVRAVLRAGFAKALG</sequence>
<proteinExistence type="predicted"/>
<dbReference type="Proteomes" id="UP001158297">
    <property type="component" value="Unassembled WGS sequence"/>
</dbReference>
<protein>
    <submittedName>
        <fullName evidence="1">Uncharacterized protein</fullName>
    </submittedName>
</protein>
<comment type="caution">
    <text evidence="1">The sequence shown here is derived from an EMBL/GenBank/DDBJ whole genome shotgun (WGS) entry which is preliminary data.</text>
</comment>
<reference evidence="1" key="1">
    <citation type="submission" date="2022-09" db="EMBL/GenBank/DDBJ databases">
        <title>Intensive care unit water sources are persistently colonized with multi-drug resistant bacteria and are the site of extensive horizontal gene transfer of antibiotic resistance genes.</title>
        <authorList>
            <person name="Diorio-Toth L."/>
        </authorList>
    </citation>
    <scope>NUCLEOTIDE SEQUENCE</scope>
    <source>
        <strain evidence="1">GD04130</strain>
    </source>
</reference>
<dbReference type="EMBL" id="JAODZU010000006">
    <property type="protein sequence ID" value="MDH0362796.1"/>
    <property type="molecule type" value="Genomic_DNA"/>
</dbReference>
<evidence type="ECO:0000313" key="1">
    <source>
        <dbReference type="EMBL" id="MDH0362796.1"/>
    </source>
</evidence>
<dbReference type="RefSeq" id="WP_279859905.1">
    <property type="nucleotide sequence ID" value="NZ_JAODZU010000006.1"/>
</dbReference>
<dbReference type="AlphaFoldDB" id="A0AA42HTR2"/>
<organism evidence="1 2">
    <name type="scientific">Comamonas aquatica</name>
    <dbReference type="NCBI Taxonomy" id="225991"/>
    <lineage>
        <taxon>Bacteria</taxon>
        <taxon>Pseudomonadati</taxon>
        <taxon>Pseudomonadota</taxon>
        <taxon>Betaproteobacteria</taxon>
        <taxon>Burkholderiales</taxon>
        <taxon>Comamonadaceae</taxon>
        <taxon>Comamonas</taxon>
    </lineage>
</organism>
<gene>
    <name evidence="1" type="ORF">N7330_06965</name>
</gene>
<accession>A0AA42HTR2</accession>
<evidence type="ECO:0000313" key="2">
    <source>
        <dbReference type="Proteomes" id="UP001158297"/>
    </source>
</evidence>